<keyword evidence="3" id="KW-0779">Telomere</keyword>
<reference evidence="6 7" key="1">
    <citation type="journal article" date="2010" name="Plant Cell">
        <title>The Chlorella variabilis NC64A genome reveals adaptation to photosymbiosis, coevolution with viruses, and cryptic sex.</title>
        <authorList>
            <person name="Blanc G."/>
            <person name="Duncan G."/>
            <person name="Agarkova I."/>
            <person name="Borodovsky M."/>
            <person name="Gurnon J."/>
            <person name="Kuo A."/>
            <person name="Lindquist E."/>
            <person name="Lucas S."/>
            <person name="Pangilinan J."/>
            <person name="Polle J."/>
            <person name="Salamov A."/>
            <person name="Terry A."/>
            <person name="Yamada T."/>
            <person name="Dunigan D.D."/>
            <person name="Grigoriev I.V."/>
            <person name="Claverie J.M."/>
            <person name="Van Etten J.L."/>
        </authorList>
    </citation>
    <scope>NUCLEOTIDE SEQUENCE [LARGE SCALE GENOMIC DNA]</scope>
    <source>
        <strain evidence="6 7">NC64A</strain>
    </source>
</reference>
<dbReference type="SUPFAM" id="SSF50249">
    <property type="entry name" value="Nucleic acid-binding proteins"/>
    <property type="match status" value="2"/>
</dbReference>
<dbReference type="KEGG" id="cvr:CHLNCDRAFT_135881"/>
<dbReference type="GO" id="GO:0000783">
    <property type="term" value="C:nuclear telomere cap complex"/>
    <property type="evidence" value="ECO:0007669"/>
    <property type="project" value="TreeGrafter"/>
</dbReference>
<evidence type="ECO:0000313" key="6">
    <source>
        <dbReference type="EMBL" id="EFN54293.1"/>
    </source>
</evidence>
<evidence type="ECO:0000256" key="3">
    <source>
        <dbReference type="ARBA" id="ARBA00022895"/>
    </source>
</evidence>
<dbReference type="PANTHER" id="PTHR14513:SF0">
    <property type="entry name" value="PROTECTION OF TELOMERES PROTEIN 1"/>
    <property type="match status" value="1"/>
</dbReference>
<dbReference type="InParanoid" id="E1ZJ77"/>
<evidence type="ECO:0000259" key="5">
    <source>
        <dbReference type="SMART" id="SM00976"/>
    </source>
</evidence>
<dbReference type="GeneID" id="17353799"/>
<keyword evidence="2" id="KW-0158">Chromosome</keyword>
<dbReference type="InterPro" id="IPR028389">
    <property type="entry name" value="POT1"/>
</dbReference>
<dbReference type="CDD" id="cd04497">
    <property type="entry name" value="hPOT1_OB1_like"/>
    <property type="match status" value="1"/>
</dbReference>
<dbReference type="Gene3D" id="2.40.50.140">
    <property type="entry name" value="Nucleic acid-binding proteins"/>
    <property type="match status" value="2"/>
</dbReference>
<protein>
    <recommendedName>
        <fullName evidence="5">Telomeric single stranded DNA binding POT1/Cdc13 domain-containing protein</fullName>
    </recommendedName>
</protein>
<dbReference type="FunCoup" id="E1ZJ77">
    <property type="interactions" value="38"/>
</dbReference>
<feature type="domain" description="Telomeric single stranded DNA binding POT1/Cdc13" evidence="5">
    <location>
        <begin position="5"/>
        <end position="149"/>
    </location>
</feature>
<organism evidence="7">
    <name type="scientific">Chlorella variabilis</name>
    <name type="common">Green alga</name>
    <dbReference type="NCBI Taxonomy" id="554065"/>
    <lineage>
        <taxon>Eukaryota</taxon>
        <taxon>Viridiplantae</taxon>
        <taxon>Chlorophyta</taxon>
        <taxon>core chlorophytes</taxon>
        <taxon>Trebouxiophyceae</taxon>
        <taxon>Chlorellales</taxon>
        <taxon>Chlorellaceae</taxon>
        <taxon>Chlorella clade</taxon>
        <taxon>Chlorella</taxon>
    </lineage>
</organism>
<dbReference type="SMART" id="SM00976">
    <property type="entry name" value="Telo_bind"/>
    <property type="match status" value="1"/>
</dbReference>
<gene>
    <name evidence="6" type="ORF">CHLNCDRAFT_135881</name>
</gene>
<name>E1ZJ77_CHLVA</name>
<dbReference type="GO" id="GO:0016233">
    <property type="term" value="P:telomere capping"/>
    <property type="evidence" value="ECO:0007669"/>
    <property type="project" value="TreeGrafter"/>
</dbReference>
<dbReference type="GO" id="GO:0010521">
    <property type="term" value="F:telomerase inhibitor activity"/>
    <property type="evidence" value="ECO:0007669"/>
    <property type="project" value="TreeGrafter"/>
</dbReference>
<evidence type="ECO:0000313" key="7">
    <source>
        <dbReference type="Proteomes" id="UP000008141"/>
    </source>
</evidence>
<dbReference type="PANTHER" id="PTHR14513">
    <property type="entry name" value="PROTECTION OF TELOMERES 1"/>
    <property type="match status" value="1"/>
</dbReference>
<dbReference type="AlphaFoldDB" id="E1ZJ77"/>
<proteinExistence type="predicted"/>
<dbReference type="InterPro" id="IPR011564">
    <property type="entry name" value="Telomer_end-bd_POT1/Cdc13"/>
</dbReference>
<dbReference type="Pfam" id="PF02765">
    <property type="entry name" value="POT1"/>
    <property type="match status" value="1"/>
</dbReference>
<evidence type="ECO:0000256" key="4">
    <source>
        <dbReference type="ARBA" id="ARBA00023125"/>
    </source>
</evidence>
<dbReference type="Proteomes" id="UP000008141">
    <property type="component" value="Unassembled WGS sequence"/>
</dbReference>
<comment type="subcellular location">
    <subcellularLocation>
        <location evidence="1">Chromosome</location>
        <location evidence="1">Telomere</location>
    </subcellularLocation>
</comment>
<sequence length="501" mass="56335">MTYDYVMLSAAAEATRNTFLCLWAVVSECSVPRPTRGTDLVCNLTLIDPSTPDRPELAAGIELMCFAPHAEQLPHLRRAGDIIRLHRVKVDRYNDRPQLVGKVGFRGFAFCLFDGASAGVAQPYQVSSAHYFFDEREQGLLEALRHYMATLNRQQLGGNTTYLRRIKDIRPMQFFDAVCRVLAADDSHASLRLLYLWDGSDALPFPKAYDTRQEEDASEVQQQLPLLRPFALPLEDLPDFREVPLLGTALPLVLPKSSRVEQPAVGSWVKFRNLGARVVSGQLQAFFFRNSRWAPWQHEMQPQQQFMDEYRERLGANHTAGWAPDPRAGATELLTLCSHRERPCSTLRQVLLDTPAARPRCYRVLVRLVDHQPQDPTAMCHPASECGLPGPSNGIAGSSGWVYTLKLVVEDATATLDLILFGPDADCFFKDLPARDLRDEASAAAALRQRLQQLLGQGCQRDGGPWMELSIKSYYTDSTRPWQTRQYRVHDSSLQQLPAPA</sequence>
<keyword evidence="4" id="KW-0238">DNA-binding</keyword>
<dbReference type="GO" id="GO:0032210">
    <property type="term" value="P:regulation of telomere maintenance via telomerase"/>
    <property type="evidence" value="ECO:0007669"/>
    <property type="project" value="TreeGrafter"/>
</dbReference>
<dbReference type="Pfam" id="PF25507">
    <property type="entry name" value="OB_POT1A"/>
    <property type="match status" value="1"/>
</dbReference>
<dbReference type="OMA" id="IHAFLYA"/>
<dbReference type="EMBL" id="GL433848">
    <property type="protein sequence ID" value="EFN54293.1"/>
    <property type="molecule type" value="Genomic_DNA"/>
</dbReference>
<dbReference type="RefSeq" id="XP_005846395.1">
    <property type="nucleotide sequence ID" value="XM_005846333.1"/>
</dbReference>
<dbReference type="InterPro" id="IPR057620">
    <property type="entry name" value="POT1A/B-like_OB"/>
</dbReference>
<dbReference type="GO" id="GO:0098505">
    <property type="term" value="F:G-rich strand telomeric DNA binding"/>
    <property type="evidence" value="ECO:0007669"/>
    <property type="project" value="TreeGrafter"/>
</dbReference>
<dbReference type="OrthoDB" id="2186770at2759"/>
<dbReference type="eggNOG" id="KOG4757">
    <property type="taxonomic scope" value="Eukaryota"/>
</dbReference>
<accession>E1ZJ77</accession>
<keyword evidence="7" id="KW-1185">Reference proteome</keyword>
<evidence type="ECO:0000256" key="2">
    <source>
        <dbReference type="ARBA" id="ARBA00022454"/>
    </source>
</evidence>
<evidence type="ECO:0000256" key="1">
    <source>
        <dbReference type="ARBA" id="ARBA00004574"/>
    </source>
</evidence>
<dbReference type="InterPro" id="IPR012340">
    <property type="entry name" value="NA-bd_OB-fold"/>
</dbReference>